<sequence length="220" mass="24368">MSEWFLNSDRPLYTRQPEPRDWWTGVAESFYSFLDFSDAMLRRSLAVHEAGHAVLNMAFGIPIAEIGVRDDLGKVPSDGFAAWVRTCGNWSVPYVRYLAMCAAGERAQERWMRELGLWTPERAWVVERCASSDRELVADSLRTARGMELHFGDGNGTAGGMHYATIQTAADSALAHLWDQVLHLAAAVDEHGRLTGRQAAHHADMTGVAIPCDEHEAVAA</sequence>
<reference evidence="1 2" key="1">
    <citation type="journal article" date="2017" name="Biochemistry">
        <title>Identification of the Biosynthetic Pathway for the Antibiotic Bicyclomycin.</title>
        <authorList>
            <person name="Patteson J."/>
            <person name="Cai W."/>
            <person name="Johnson R.A."/>
            <person name="Santa Maria K."/>
            <person name="Li B."/>
        </authorList>
    </citation>
    <scope>NUCLEOTIDE SEQUENCE [LARGE SCALE GENOMIC DNA]</scope>
    <source>
        <strain evidence="1 2">ATCC 21532</strain>
    </source>
</reference>
<dbReference type="EMBL" id="NHZO01000151">
    <property type="protein sequence ID" value="PHQ49980.1"/>
    <property type="molecule type" value="Genomic_DNA"/>
</dbReference>
<accession>A0A2G1XFG4</accession>
<gene>
    <name evidence="1" type="ORF">BLA24_20410</name>
</gene>
<dbReference type="AlphaFoldDB" id="A0A2G1XFG4"/>
<evidence type="ECO:0008006" key="3">
    <source>
        <dbReference type="Google" id="ProtNLM"/>
    </source>
</evidence>
<dbReference type="RefSeq" id="WP_099200468.1">
    <property type="nucleotide sequence ID" value="NZ_JBIRXA010000001.1"/>
</dbReference>
<keyword evidence="2" id="KW-1185">Reference proteome</keyword>
<evidence type="ECO:0000313" key="2">
    <source>
        <dbReference type="Proteomes" id="UP000222531"/>
    </source>
</evidence>
<comment type="caution">
    <text evidence="1">The sequence shown here is derived from an EMBL/GenBank/DDBJ whole genome shotgun (WGS) entry which is preliminary data.</text>
</comment>
<dbReference type="Proteomes" id="UP000222531">
    <property type="component" value="Unassembled WGS sequence"/>
</dbReference>
<dbReference type="OrthoDB" id="4188141at2"/>
<evidence type="ECO:0000313" key="1">
    <source>
        <dbReference type="EMBL" id="PHQ49980.1"/>
    </source>
</evidence>
<organism evidence="1 2">
    <name type="scientific">Streptomyces cinnamoneus</name>
    <name type="common">Streptoverticillium cinnamoneum</name>
    <dbReference type="NCBI Taxonomy" id="53446"/>
    <lineage>
        <taxon>Bacteria</taxon>
        <taxon>Bacillati</taxon>
        <taxon>Actinomycetota</taxon>
        <taxon>Actinomycetes</taxon>
        <taxon>Kitasatosporales</taxon>
        <taxon>Streptomycetaceae</taxon>
        <taxon>Streptomyces</taxon>
        <taxon>Streptomyces cinnamoneus group</taxon>
    </lineage>
</organism>
<proteinExistence type="predicted"/>
<protein>
    <recommendedName>
        <fullName evidence="3">Peptidase M41 domain-containing protein</fullName>
    </recommendedName>
</protein>
<name>A0A2G1XFG4_STRCJ</name>